<keyword evidence="1" id="KW-0479">Metal-binding</keyword>
<dbReference type="InterPro" id="IPR001878">
    <property type="entry name" value="Znf_CCHC"/>
</dbReference>
<name>A0A6L2KV50_TANCI</name>
<dbReference type="EMBL" id="BKCJ010003155">
    <property type="protein sequence ID" value="GEU53318.1"/>
    <property type="molecule type" value="Genomic_DNA"/>
</dbReference>
<sequence>MGTTRDTLGTADDGGVTLGIYRPRTYTDLDEHEKKRFDANIRATNIDRFVTAVKLNKGLKETNHEQLYAYLKQHEKHAAYDRLINDRFNPITNDPLALDRAGNANQGQGKPIKCYNCGGFGHIAKNCTQPKCPQNSNYFKEKMLLMQAQENGPVLDEEELLFIAGEQANMYDADVDDQPVHDMAQNDPNIFQADDCDAFDLDVDDEPPAQTIFMENLSSAVSLLQQAGPFSASILSEVLNMENAINHHEIPNEVQQTNVLDSDSADMGNSNVIPYEQYVKHNEDSVVPSGASSVQYDDYMLHENSSYVLDDSFTTTLNIYKDQHYKELYDSIKITCATHIEKITYLLNEIETLKTQVKGKMPVIPNENVIPKVSVCNKYAIDVEPIPPSQRNNKNVQQGYLNRLQDTLDTLRKIVEEARSNRPSDNSLEYACVYTKTSQELLENVISSCPKTLNKRDRYNASTHAKRNKHVTFAEPLETSPNNTSTQVKQLNNPKTNVLAIPSIGVNSVTKASRSPPRSNTKIDRTLTAKSGHKKNVKAHLRNNNTLVDVNVNAPTEHAPAMTPPTRTDEQILPRSSWVPVGKSNCYLDVEKSQSNPIYKIAVDILKHTNFFRAFTASSKIPSIYIQQFWDTVRYVKNTRSYICQLDEQWFDLTKDTLIEALQITPVDKNNSFSSPPTPDVFINFVNDLGYLKVVRTLSAVVTNDMHQP</sequence>
<dbReference type="PROSITE" id="PS50158">
    <property type="entry name" value="ZF_CCHC"/>
    <property type="match status" value="1"/>
</dbReference>
<organism evidence="3">
    <name type="scientific">Tanacetum cinerariifolium</name>
    <name type="common">Dalmatian daisy</name>
    <name type="synonym">Chrysanthemum cinerariifolium</name>
    <dbReference type="NCBI Taxonomy" id="118510"/>
    <lineage>
        <taxon>Eukaryota</taxon>
        <taxon>Viridiplantae</taxon>
        <taxon>Streptophyta</taxon>
        <taxon>Embryophyta</taxon>
        <taxon>Tracheophyta</taxon>
        <taxon>Spermatophyta</taxon>
        <taxon>Magnoliopsida</taxon>
        <taxon>eudicotyledons</taxon>
        <taxon>Gunneridae</taxon>
        <taxon>Pentapetalae</taxon>
        <taxon>asterids</taxon>
        <taxon>campanulids</taxon>
        <taxon>Asterales</taxon>
        <taxon>Asteraceae</taxon>
        <taxon>Asteroideae</taxon>
        <taxon>Anthemideae</taxon>
        <taxon>Anthemidinae</taxon>
        <taxon>Tanacetum</taxon>
    </lineage>
</organism>
<dbReference type="InterPro" id="IPR036875">
    <property type="entry name" value="Znf_CCHC_sf"/>
</dbReference>
<dbReference type="GO" id="GO:0003676">
    <property type="term" value="F:nucleic acid binding"/>
    <property type="evidence" value="ECO:0007669"/>
    <property type="project" value="InterPro"/>
</dbReference>
<dbReference type="GO" id="GO:0008270">
    <property type="term" value="F:zinc ion binding"/>
    <property type="evidence" value="ECO:0007669"/>
    <property type="project" value="UniProtKB-KW"/>
</dbReference>
<dbReference type="Pfam" id="PF00098">
    <property type="entry name" value="zf-CCHC"/>
    <property type="match status" value="1"/>
</dbReference>
<protein>
    <submittedName>
        <fullName evidence="3">Retrovirus-related Pol polyprotein from transposon TNT 1-94</fullName>
    </submittedName>
</protein>
<proteinExistence type="predicted"/>
<feature type="domain" description="CCHC-type" evidence="2">
    <location>
        <begin position="113"/>
        <end position="129"/>
    </location>
</feature>
<comment type="caution">
    <text evidence="3">The sequence shown here is derived from an EMBL/GenBank/DDBJ whole genome shotgun (WGS) entry which is preliminary data.</text>
</comment>
<dbReference type="SMART" id="SM00343">
    <property type="entry name" value="ZnF_C2HC"/>
    <property type="match status" value="1"/>
</dbReference>
<evidence type="ECO:0000313" key="3">
    <source>
        <dbReference type="EMBL" id="GEU53318.1"/>
    </source>
</evidence>
<accession>A0A6L2KV50</accession>
<dbReference type="AlphaFoldDB" id="A0A6L2KV50"/>
<keyword evidence="1" id="KW-0863">Zinc-finger</keyword>
<keyword evidence="1" id="KW-0862">Zinc</keyword>
<evidence type="ECO:0000259" key="2">
    <source>
        <dbReference type="PROSITE" id="PS50158"/>
    </source>
</evidence>
<reference evidence="3" key="1">
    <citation type="journal article" date="2019" name="Sci. Rep.">
        <title>Draft genome of Tanacetum cinerariifolium, the natural source of mosquito coil.</title>
        <authorList>
            <person name="Yamashiro T."/>
            <person name="Shiraishi A."/>
            <person name="Satake H."/>
            <person name="Nakayama K."/>
        </authorList>
    </citation>
    <scope>NUCLEOTIDE SEQUENCE</scope>
</reference>
<dbReference type="Gene3D" id="4.10.60.10">
    <property type="entry name" value="Zinc finger, CCHC-type"/>
    <property type="match status" value="1"/>
</dbReference>
<gene>
    <name evidence="3" type="ORF">Tci_025296</name>
</gene>
<dbReference type="SUPFAM" id="SSF57756">
    <property type="entry name" value="Retrovirus zinc finger-like domains"/>
    <property type="match status" value="1"/>
</dbReference>
<evidence type="ECO:0000256" key="1">
    <source>
        <dbReference type="PROSITE-ProRule" id="PRU00047"/>
    </source>
</evidence>